<reference evidence="2" key="1">
    <citation type="submission" date="2020-01" db="EMBL/GenBank/DDBJ databases">
        <title>Sphingomonas sp. strain CSW-10.</title>
        <authorList>
            <person name="Chen W.-M."/>
        </authorList>
    </citation>
    <scope>NUCLEOTIDE SEQUENCE [LARGE SCALE GENOMIC DNA]</scope>
    <source>
        <strain evidence="2">FSY-8</strain>
    </source>
</reference>
<keyword evidence="2" id="KW-1185">Reference proteome</keyword>
<accession>A0ABW9XEN7</accession>
<evidence type="ECO:0000313" key="1">
    <source>
        <dbReference type="EMBL" id="NBC36902.1"/>
    </source>
</evidence>
<evidence type="ECO:0008006" key="3">
    <source>
        <dbReference type="Google" id="ProtNLM"/>
    </source>
</evidence>
<gene>
    <name evidence="1" type="ORF">GTZ99_10065</name>
</gene>
<name>A0ABW9XEN7_9SPHN</name>
<proteinExistence type="predicted"/>
<dbReference type="RefSeq" id="WP_161718372.1">
    <property type="nucleotide sequence ID" value="NZ_JAAAPO010000003.1"/>
</dbReference>
<protein>
    <recommendedName>
        <fullName evidence="3">Glycosyl transferase family 1</fullName>
    </recommendedName>
</protein>
<organism evidence="1 2">
    <name type="scientific">Novosphingobium ovatum</name>
    <dbReference type="NCBI Taxonomy" id="1908523"/>
    <lineage>
        <taxon>Bacteria</taxon>
        <taxon>Pseudomonadati</taxon>
        <taxon>Pseudomonadota</taxon>
        <taxon>Alphaproteobacteria</taxon>
        <taxon>Sphingomonadales</taxon>
        <taxon>Sphingomonadaceae</taxon>
        <taxon>Novosphingobium</taxon>
    </lineage>
</organism>
<dbReference type="EMBL" id="JAAAPO010000003">
    <property type="protein sequence ID" value="NBC36902.1"/>
    <property type="molecule type" value="Genomic_DNA"/>
</dbReference>
<dbReference type="Proteomes" id="UP000753724">
    <property type="component" value="Unassembled WGS sequence"/>
</dbReference>
<comment type="caution">
    <text evidence="1">The sequence shown here is derived from an EMBL/GenBank/DDBJ whole genome shotgun (WGS) entry which is preliminary data.</text>
</comment>
<sequence length="354" mass="37484">MTGMERLPSTDLYFRNACGVWLGLDGLSLSMLRSRQRNGRAHALSANSYAVGDWLVLVRRDTPLAMGRALRWHGRVAYVMDDDFAAGAADPHLPRDYARRLGDFARDWLGPLLARADVVLAASDPLADRLGGAGPWLRRIDPVWGGTPADTAHYAPLAAGGTLQIAHLGSASHGAALARVAPAVLRLLDRAAAGQIAPVRFTYMAAAPVSPALEHHPLARRIEPMTWSEYRRWIGRQRFHLALYPLLAGGLDGARSAAKLGEHGVCGAVGVYPAGWAPGAAMAAEGAAWAAPDAPADWADTLDQAQARRGDLAAMAAAAARRLNDAAAADAQRALWTDVLGGSLAPVCTRPGWA</sequence>
<evidence type="ECO:0000313" key="2">
    <source>
        <dbReference type="Proteomes" id="UP000753724"/>
    </source>
</evidence>